<evidence type="ECO:0000313" key="11">
    <source>
        <dbReference type="Proteomes" id="UP000286908"/>
    </source>
</evidence>
<dbReference type="Pfam" id="PF00857">
    <property type="entry name" value="Isochorismatase"/>
    <property type="match status" value="1"/>
</dbReference>
<protein>
    <recommendedName>
        <fullName evidence="8">Nicotinamidase</fullName>
        <ecNumber evidence="6">3.5.1.19</ecNumber>
    </recommendedName>
    <alternativeName>
        <fullName evidence="7">Nicotinamide deamidase</fullName>
    </alternativeName>
</protein>
<dbReference type="InterPro" id="IPR036380">
    <property type="entry name" value="Isochorismatase-like_sf"/>
</dbReference>
<dbReference type="InterPro" id="IPR052347">
    <property type="entry name" value="Isochorismatase_Nicotinamidase"/>
</dbReference>
<dbReference type="OrthoDB" id="9791276at2"/>
<comment type="similarity">
    <text evidence="1">Belongs to the isochorismatase family.</text>
</comment>
<accession>A0A433ZU43</accession>
<evidence type="ECO:0000256" key="7">
    <source>
        <dbReference type="ARBA" id="ARBA00043224"/>
    </source>
</evidence>
<evidence type="ECO:0000256" key="2">
    <source>
        <dbReference type="ARBA" id="ARBA00022642"/>
    </source>
</evidence>
<evidence type="ECO:0000256" key="1">
    <source>
        <dbReference type="ARBA" id="ARBA00006336"/>
    </source>
</evidence>
<dbReference type="SUPFAM" id="SSF52499">
    <property type="entry name" value="Isochorismatase-like hydrolases"/>
    <property type="match status" value="1"/>
</dbReference>
<dbReference type="NCBIfam" id="NF008623">
    <property type="entry name" value="PRK11609.1"/>
    <property type="match status" value="1"/>
</dbReference>
<dbReference type="Proteomes" id="UP000286908">
    <property type="component" value="Unassembled WGS sequence"/>
</dbReference>
<dbReference type="EC" id="3.5.1.19" evidence="6"/>
<evidence type="ECO:0000256" key="5">
    <source>
        <dbReference type="ARBA" id="ARBA00037900"/>
    </source>
</evidence>
<dbReference type="GO" id="GO:0046872">
    <property type="term" value="F:metal ion binding"/>
    <property type="evidence" value="ECO:0007669"/>
    <property type="project" value="UniProtKB-KW"/>
</dbReference>
<dbReference type="Gene3D" id="3.40.50.850">
    <property type="entry name" value="Isochorismatase-like"/>
    <property type="match status" value="1"/>
</dbReference>
<sequence>MKPALLLVDIQNDFCHGGRLAVRDSDAVIRTANRMIARCQQQDIPVIASQDWHPANHLSFAVNSGTVIGECGELNGLPQVWWPVHCVQNTPGADFHPDLNKQAITYIIYKGKNPAVDSYSAFYDNDHREPTALLPLLAEQRITHLAVLGIATDYCVKFTVLDALAEGFAVTVITDGCRGVNLQAEDSLAALTEMENAGAVLQTAAQFCGEDKS</sequence>
<evidence type="ECO:0000256" key="8">
    <source>
        <dbReference type="ARBA" id="ARBA00072277"/>
    </source>
</evidence>
<keyword evidence="3" id="KW-0479">Metal-binding</keyword>
<evidence type="ECO:0000313" key="10">
    <source>
        <dbReference type="EMBL" id="RUT65664.1"/>
    </source>
</evidence>
<dbReference type="PANTHER" id="PTHR11080">
    <property type="entry name" value="PYRAZINAMIDASE/NICOTINAMIDASE"/>
    <property type="match status" value="1"/>
</dbReference>
<evidence type="ECO:0000256" key="3">
    <source>
        <dbReference type="ARBA" id="ARBA00022723"/>
    </source>
</evidence>
<feature type="domain" description="Isochorismatase-like" evidence="9">
    <location>
        <begin position="4"/>
        <end position="206"/>
    </location>
</feature>
<name>A0A433ZU43_MORMO</name>
<reference evidence="10 11" key="1">
    <citation type="submission" date="2017-08" db="EMBL/GenBank/DDBJ databases">
        <title>Draft genome sequence of pheromone producing symbiont Morganella morganii, of the female New Zealand grass grub Costelytra giveni.</title>
        <authorList>
            <person name="Laugraud A."/>
            <person name="Young S.D."/>
            <person name="Hurst M.H."/>
        </authorList>
    </citation>
    <scope>NUCLEOTIDE SEQUENCE [LARGE SCALE GENOMIC DNA]</scope>
    <source>
        <strain evidence="10 11">MMsCG</strain>
    </source>
</reference>
<dbReference type="CDD" id="cd01011">
    <property type="entry name" value="nicotinamidase"/>
    <property type="match status" value="1"/>
</dbReference>
<dbReference type="InterPro" id="IPR000868">
    <property type="entry name" value="Isochorismatase-like_dom"/>
</dbReference>
<dbReference type="FunFam" id="3.40.50.850:FF:000006">
    <property type="entry name" value="Bifunctional pyrazinamidase/nicotinamidase"/>
    <property type="match status" value="1"/>
</dbReference>
<comment type="pathway">
    <text evidence="5">Cofactor biosynthesis; nicotinate biosynthesis; nicotinate from nicotinamide: step 1/1.</text>
</comment>
<organism evidence="10 11">
    <name type="scientific">Morganella morganii</name>
    <name type="common">Proteus morganii</name>
    <dbReference type="NCBI Taxonomy" id="582"/>
    <lineage>
        <taxon>Bacteria</taxon>
        <taxon>Pseudomonadati</taxon>
        <taxon>Pseudomonadota</taxon>
        <taxon>Gammaproteobacteria</taxon>
        <taxon>Enterobacterales</taxon>
        <taxon>Morganellaceae</taxon>
        <taxon>Morganella</taxon>
    </lineage>
</organism>
<comment type="caution">
    <text evidence="10">The sequence shown here is derived from an EMBL/GenBank/DDBJ whole genome shotgun (WGS) entry which is preliminary data.</text>
</comment>
<dbReference type="PANTHER" id="PTHR11080:SF2">
    <property type="entry name" value="LD05707P"/>
    <property type="match status" value="1"/>
</dbReference>
<keyword evidence="2" id="KW-0662">Pyridine nucleotide biosynthesis</keyword>
<proteinExistence type="inferred from homology"/>
<evidence type="ECO:0000256" key="4">
    <source>
        <dbReference type="ARBA" id="ARBA00022801"/>
    </source>
</evidence>
<dbReference type="GO" id="GO:0019363">
    <property type="term" value="P:pyridine nucleotide biosynthetic process"/>
    <property type="evidence" value="ECO:0007669"/>
    <property type="project" value="UniProtKB-KW"/>
</dbReference>
<evidence type="ECO:0000259" key="9">
    <source>
        <dbReference type="Pfam" id="PF00857"/>
    </source>
</evidence>
<gene>
    <name evidence="10" type="ORF">CKG00_04025</name>
</gene>
<dbReference type="GO" id="GO:0008936">
    <property type="term" value="F:nicotinamidase activity"/>
    <property type="evidence" value="ECO:0007669"/>
    <property type="project" value="UniProtKB-EC"/>
</dbReference>
<keyword evidence="4" id="KW-0378">Hydrolase</keyword>
<evidence type="ECO:0000256" key="6">
    <source>
        <dbReference type="ARBA" id="ARBA00039017"/>
    </source>
</evidence>
<dbReference type="EMBL" id="NRQY01000001">
    <property type="protein sequence ID" value="RUT65664.1"/>
    <property type="molecule type" value="Genomic_DNA"/>
</dbReference>
<dbReference type="AlphaFoldDB" id="A0A433ZU43"/>